<name>A0A6H5HY53_9HYME</name>
<reference evidence="1 2" key="1">
    <citation type="submission" date="2020-02" db="EMBL/GenBank/DDBJ databases">
        <authorList>
            <person name="Ferguson B K."/>
        </authorList>
    </citation>
    <scope>NUCLEOTIDE SEQUENCE [LARGE SCALE GENOMIC DNA]</scope>
</reference>
<organism evidence="1 2">
    <name type="scientific">Trichogramma brassicae</name>
    <dbReference type="NCBI Taxonomy" id="86971"/>
    <lineage>
        <taxon>Eukaryota</taxon>
        <taxon>Metazoa</taxon>
        <taxon>Ecdysozoa</taxon>
        <taxon>Arthropoda</taxon>
        <taxon>Hexapoda</taxon>
        <taxon>Insecta</taxon>
        <taxon>Pterygota</taxon>
        <taxon>Neoptera</taxon>
        <taxon>Endopterygota</taxon>
        <taxon>Hymenoptera</taxon>
        <taxon>Apocrita</taxon>
        <taxon>Proctotrupomorpha</taxon>
        <taxon>Chalcidoidea</taxon>
        <taxon>Trichogrammatidae</taxon>
        <taxon>Trichogramma</taxon>
    </lineage>
</organism>
<sequence length="213" mass="24917">MGFRRICTFHRRRWPSSVASGRRSRPRRRCPRPSRRVDLPTRLLEKKKSPIAVCDACAQPPAAVAAWPYLTHIRVCHPGDALKKAARLLSHKATYYRYSSKIFRVALWYEAVYYRDLLAVRRDSSSVKIYQRFYVSLVCNVYRLARRSRDCYRWQAQLSPSTTDRVDKHLFSRRRIRGRHLAGVGHVSGSKPKKDSELLYDIFSSSSEFFGFD</sequence>
<evidence type="ECO:0000313" key="2">
    <source>
        <dbReference type="Proteomes" id="UP000479190"/>
    </source>
</evidence>
<gene>
    <name evidence="1" type="ORF">TBRA_LOCUS1070</name>
</gene>
<accession>A0A6H5HY53</accession>
<proteinExistence type="predicted"/>
<evidence type="ECO:0000313" key="1">
    <source>
        <dbReference type="EMBL" id="CAB0028963.1"/>
    </source>
</evidence>
<dbReference type="AlphaFoldDB" id="A0A6H5HY53"/>
<dbReference type="Proteomes" id="UP000479190">
    <property type="component" value="Unassembled WGS sequence"/>
</dbReference>
<protein>
    <submittedName>
        <fullName evidence="1">Uncharacterized protein</fullName>
    </submittedName>
</protein>
<dbReference type="EMBL" id="CADCXV010000225">
    <property type="protein sequence ID" value="CAB0028963.1"/>
    <property type="molecule type" value="Genomic_DNA"/>
</dbReference>
<keyword evidence="2" id="KW-1185">Reference proteome</keyword>